<dbReference type="EMBL" id="CP024767">
    <property type="protein sequence ID" value="QAY85246.1"/>
    <property type="molecule type" value="Genomic_DNA"/>
</dbReference>
<keyword evidence="4" id="KW-1185">Reference proteome</keyword>
<organism evidence="3 4">
    <name type="scientific">Pseudomonas arsenicoxydans</name>
    <dbReference type="NCBI Taxonomy" id="702115"/>
    <lineage>
        <taxon>Bacteria</taxon>
        <taxon>Pseudomonadati</taxon>
        <taxon>Pseudomonadota</taxon>
        <taxon>Gammaproteobacteria</taxon>
        <taxon>Pseudomonadales</taxon>
        <taxon>Pseudomonadaceae</taxon>
        <taxon>Pseudomonas</taxon>
    </lineage>
</organism>
<proteinExistence type="predicted"/>
<protein>
    <recommendedName>
        <fullName evidence="5">Pentapeptide MXKDX repeat protein</fullName>
    </recommendedName>
</protein>
<sequence length="135" mass="14567">MHKHLKSVVAALLISSPMMALAVDEQSSDTAPTTPATATSQAAPTQDKAMSEQMQKMQAAHEKMAAAKTPAERQIAMQEGMATMKDSMGMMHKHCEGMSMGKGMSGSKDGPDQMMGMMMKMMDQQSSMMKMPMSN</sequence>
<dbReference type="RefSeq" id="WP_208672119.1">
    <property type="nucleotide sequence ID" value="NZ_CP024767.1"/>
</dbReference>
<evidence type="ECO:0008006" key="5">
    <source>
        <dbReference type="Google" id="ProtNLM"/>
    </source>
</evidence>
<feature type="compositionally biased region" description="Low complexity" evidence="1">
    <location>
        <begin position="28"/>
        <end position="47"/>
    </location>
</feature>
<feature type="signal peptide" evidence="2">
    <location>
        <begin position="1"/>
        <end position="22"/>
    </location>
</feature>
<feature type="chain" id="PRO_5020914162" description="Pentapeptide MXKDX repeat protein" evidence="2">
    <location>
        <begin position="23"/>
        <end position="135"/>
    </location>
</feature>
<dbReference type="Proteomes" id="UP000291121">
    <property type="component" value="Chromosome"/>
</dbReference>
<accession>A0A4P6G509</accession>
<evidence type="ECO:0000256" key="1">
    <source>
        <dbReference type="SAM" id="MobiDB-lite"/>
    </source>
</evidence>
<evidence type="ECO:0000256" key="2">
    <source>
        <dbReference type="SAM" id="SignalP"/>
    </source>
</evidence>
<name>A0A4P6G509_9PSED</name>
<reference evidence="3 4" key="1">
    <citation type="submission" date="2017-11" db="EMBL/GenBank/DDBJ databases">
        <title>Genome sequence of Pseudomonas arsenicoxydans ACM1.</title>
        <authorList>
            <person name="Nascimento F.X."/>
        </authorList>
    </citation>
    <scope>NUCLEOTIDE SEQUENCE [LARGE SCALE GENOMIC DNA]</scope>
    <source>
        <strain evidence="3 4">ACM1</strain>
    </source>
</reference>
<feature type="region of interest" description="Disordered" evidence="1">
    <location>
        <begin position="24"/>
        <end position="71"/>
    </location>
</feature>
<dbReference type="AlphaFoldDB" id="A0A4P6G509"/>
<keyword evidence="2" id="KW-0732">Signal</keyword>
<evidence type="ECO:0000313" key="3">
    <source>
        <dbReference type="EMBL" id="QAY85246.1"/>
    </source>
</evidence>
<gene>
    <name evidence="3" type="ORF">CUN61_15120</name>
</gene>
<evidence type="ECO:0000313" key="4">
    <source>
        <dbReference type="Proteomes" id="UP000291121"/>
    </source>
</evidence>